<keyword evidence="2" id="KW-1185">Reference proteome</keyword>
<accession>A0A9D3V653</accession>
<organism evidence="1 2">
    <name type="scientific">Gossypium stocksii</name>
    <dbReference type="NCBI Taxonomy" id="47602"/>
    <lineage>
        <taxon>Eukaryota</taxon>
        <taxon>Viridiplantae</taxon>
        <taxon>Streptophyta</taxon>
        <taxon>Embryophyta</taxon>
        <taxon>Tracheophyta</taxon>
        <taxon>Spermatophyta</taxon>
        <taxon>Magnoliopsida</taxon>
        <taxon>eudicotyledons</taxon>
        <taxon>Gunneridae</taxon>
        <taxon>Pentapetalae</taxon>
        <taxon>rosids</taxon>
        <taxon>malvids</taxon>
        <taxon>Malvales</taxon>
        <taxon>Malvaceae</taxon>
        <taxon>Malvoideae</taxon>
        <taxon>Gossypium</taxon>
    </lineage>
</organism>
<proteinExistence type="predicted"/>
<feature type="non-terminal residue" evidence="1">
    <location>
        <position position="1"/>
    </location>
</feature>
<evidence type="ECO:0000313" key="1">
    <source>
        <dbReference type="EMBL" id="KAH1072892.1"/>
    </source>
</evidence>
<comment type="caution">
    <text evidence="1">The sequence shown here is derived from an EMBL/GenBank/DDBJ whole genome shotgun (WGS) entry which is preliminary data.</text>
</comment>
<name>A0A9D3V653_9ROSI</name>
<protein>
    <submittedName>
        <fullName evidence="1">Uncharacterized protein</fullName>
    </submittedName>
</protein>
<evidence type="ECO:0000313" key="2">
    <source>
        <dbReference type="Proteomes" id="UP000828251"/>
    </source>
</evidence>
<reference evidence="1 2" key="1">
    <citation type="journal article" date="2021" name="Plant Biotechnol. J.">
        <title>Multi-omics assisted identification of the key and species-specific regulatory components of drought-tolerant mechanisms in Gossypium stocksii.</title>
        <authorList>
            <person name="Yu D."/>
            <person name="Ke L."/>
            <person name="Zhang D."/>
            <person name="Wu Y."/>
            <person name="Sun Y."/>
            <person name="Mei J."/>
            <person name="Sun J."/>
            <person name="Sun Y."/>
        </authorList>
    </citation>
    <scope>NUCLEOTIDE SEQUENCE [LARGE SCALE GENOMIC DNA]</scope>
    <source>
        <strain evidence="2">cv. E1</strain>
        <tissue evidence="1">Leaf</tissue>
    </source>
</reference>
<dbReference type="Proteomes" id="UP000828251">
    <property type="component" value="Unassembled WGS sequence"/>
</dbReference>
<sequence length="56" mass="6413">GTLPIELDPEPKRILRQARHQMQNNLPIVADLPLGNPLFEEYIKPPALVSKRTLRD</sequence>
<dbReference type="EMBL" id="JAIQCV010000008">
    <property type="protein sequence ID" value="KAH1072892.1"/>
    <property type="molecule type" value="Genomic_DNA"/>
</dbReference>
<dbReference type="AlphaFoldDB" id="A0A9D3V653"/>
<gene>
    <name evidence="1" type="ORF">J1N35_025220</name>
</gene>